<comment type="caution">
    <text evidence="1">The sequence shown here is derived from an EMBL/GenBank/DDBJ whole genome shotgun (WGS) entry which is preliminary data.</text>
</comment>
<sequence length="89" mass="10157">MIVLRFVGCMYLFEPDMVRCAMISFAFSDRWNASQNSYCSLLGNKLDAGVHSPSPLYGPCPRHAIFYVTNPAQQSIEGKSQRFVIVKWY</sequence>
<reference evidence="1" key="1">
    <citation type="submission" date="2022-02" db="EMBL/GenBank/DDBJ databases">
        <title>Plant Genome Project.</title>
        <authorList>
            <person name="Zhang R.-G."/>
        </authorList>
    </citation>
    <scope>NUCLEOTIDE SEQUENCE</scope>
    <source>
        <strain evidence="1">AT1</strain>
    </source>
</reference>
<organism evidence="1 2">
    <name type="scientific">Rhododendron molle</name>
    <name type="common">Chinese azalea</name>
    <name type="synonym">Azalea mollis</name>
    <dbReference type="NCBI Taxonomy" id="49168"/>
    <lineage>
        <taxon>Eukaryota</taxon>
        <taxon>Viridiplantae</taxon>
        <taxon>Streptophyta</taxon>
        <taxon>Embryophyta</taxon>
        <taxon>Tracheophyta</taxon>
        <taxon>Spermatophyta</taxon>
        <taxon>Magnoliopsida</taxon>
        <taxon>eudicotyledons</taxon>
        <taxon>Gunneridae</taxon>
        <taxon>Pentapetalae</taxon>
        <taxon>asterids</taxon>
        <taxon>Ericales</taxon>
        <taxon>Ericaceae</taxon>
        <taxon>Ericoideae</taxon>
        <taxon>Rhodoreae</taxon>
        <taxon>Rhododendron</taxon>
    </lineage>
</organism>
<gene>
    <name evidence="1" type="ORF">RHMOL_Rhmol12G0210100</name>
</gene>
<name>A0ACC0LLP6_RHOML</name>
<dbReference type="EMBL" id="CM046399">
    <property type="protein sequence ID" value="KAI8529242.1"/>
    <property type="molecule type" value="Genomic_DNA"/>
</dbReference>
<accession>A0ACC0LLP6</accession>
<keyword evidence="2" id="KW-1185">Reference proteome</keyword>
<protein>
    <submittedName>
        <fullName evidence="1">Uncharacterized protein</fullName>
    </submittedName>
</protein>
<dbReference type="Proteomes" id="UP001062846">
    <property type="component" value="Chromosome 12"/>
</dbReference>
<evidence type="ECO:0000313" key="1">
    <source>
        <dbReference type="EMBL" id="KAI8529242.1"/>
    </source>
</evidence>
<proteinExistence type="predicted"/>
<evidence type="ECO:0000313" key="2">
    <source>
        <dbReference type="Proteomes" id="UP001062846"/>
    </source>
</evidence>